<evidence type="ECO:0000313" key="15">
    <source>
        <dbReference type="Proteomes" id="UP001221898"/>
    </source>
</evidence>
<dbReference type="SMART" id="SM00385">
    <property type="entry name" value="CYCLIN"/>
    <property type="match status" value="1"/>
</dbReference>
<evidence type="ECO:0000313" key="14">
    <source>
        <dbReference type="EMBL" id="KAJ8393436.1"/>
    </source>
</evidence>
<evidence type="ECO:0000256" key="3">
    <source>
        <dbReference type="ARBA" id="ARBA00009065"/>
    </source>
</evidence>
<evidence type="ECO:0000256" key="2">
    <source>
        <dbReference type="ARBA" id="ARBA00004496"/>
    </source>
</evidence>
<evidence type="ECO:0000256" key="11">
    <source>
        <dbReference type="RuleBase" id="RU000383"/>
    </source>
</evidence>
<dbReference type="Gene3D" id="1.10.472.10">
    <property type="entry name" value="Cyclin-like"/>
    <property type="match status" value="1"/>
</dbReference>
<protein>
    <recommendedName>
        <fullName evidence="13">Cyclin-like domain-containing protein</fullName>
    </recommendedName>
</protein>
<reference evidence="14" key="1">
    <citation type="journal article" date="2023" name="Science">
        <title>Genome structures resolve the early diversification of teleost fishes.</title>
        <authorList>
            <person name="Parey E."/>
            <person name="Louis A."/>
            <person name="Montfort J."/>
            <person name="Bouchez O."/>
            <person name="Roques C."/>
            <person name="Iampietro C."/>
            <person name="Lluch J."/>
            <person name="Castinel A."/>
            <person name="Donnadieu C."/>
            <person name="Desvignes T."/>
            <person name="Floi Bucao C."/>
            <person name="Jouanno E."/>
            <person name="Wen M."/>
            <person name="Mejri S."/>
            <person name="Dirks R."/>
            <person name="Jansen H."/>
            <person name="Henkel C."/>
            <person name="Chen W.J."/>
            <person name="Zahm M."/>
            <person name="Cabau C."/>
            <person name="Klopp C."/>
            <person name="Thompson A.W."/>
            <person name="Robinson-Rechavi M."/>
            <person name="Braasch I."/>
            <person name="Lecointre G."/>
            <person name="Bobe J."/>
            <person name="Postlethwait J.H."/>
            <person name="Berthelot C."/>
            <person name="Roest Crollius H."/>
            <person name="Guiguen Y."/>
        </authorList>
    </citation>
    <scope>NUCLEOTIDE SEQUENCE</scope>
    <source>
        <strain evidence="14">NC1722</strain>
    </source>
</reference>
<keyword evidence="7" id="KW-0832">Ubl conjugation</keyword>
<gene>
    <name evidence="14" type="ORF">AAFF_G00061580</name>
</gene>
<evidence type="ECO:0000256" key="4">
    <source>
        <dbReference type="ARBA" id="ARBA00022490"/>
    </source>
</evidence>
<evidence type="ECO:0000256" key="10">
    <source>
        <dbReference type="ARBA" id="ARBA00023306"/>
    </source>
</evidence>
<evidence type="ECO:0000259" key="13">
    <source>
        <dbReference type="SMART" id="SM00385"/>
    </source>
</evidence>
<evidence type="ECO:0000256" key="9">
    <source>
        <dbReference type="ARBA" id="ARBA00023242"/>
    </source>
</evidence>
<dbReference type="PANTHER" id="PTHR10177">
    <property type="entry name" value="CYCLINS"/>
    <property type="match status" value="1"/>
</dbReference>
<comment type="caution">
    <text evidence="14">The sequence shown here is derived from an EMBL/GenBank/DDBJ whole genome shotgun (WGS) entry which is preliminary data.</text>
</comment>
<evidence type="ECO:0000256" key="12">
    <source>
        <dbReference type="SAM" id="MobiDB-lite"/>
    </source>
</evidence>
<keyword evidence="4" id="KW-0963">Cytoplasm</keyword>
<dbReference type="Proteomes" id="UP001221898">
    <property type="component" value="Unassembled WGS sequence"/>
</dbReference>
<organism evidence="14 15">
    <name type="scientific">Aldrovandia affinis</name>
    <dbReference type="NCBI Taxonomy" id="143900"/>
    <lineage>
        <taxon>Eukaryota</taxon>
        <taxon>Metazoa</taxon>
        <taxon>Chordata</taxon>
        <taxon>Craniata</taxon>
        <taxon>Vertebrata</taxon>
        <taxon>Euteleostomi</taxon>
        <taxon>Actinopterygii</taxon>
        <taxon>Neopterygii</taxon>
        <taxon>Teleostei</taxon>
        <taxon>Notacanthiformes</taxon>
        <taxon>Halosauridae</taxon>
        <taxon>Aldrovandia</taxon>
    </lineage>
</organism>
<name>A0AAD7RZV2_9TELE</name>
<comment type="subcellular location">
    <subcellularLocation>
        <location evidence="2">Cytoplasm</location>
    </subcellularLocation>
    <subcellularLocation>
        <location evidence="1">Nucleus</location>
    </subcellularLocation>
</comment>
<keyword evidence="10" id="KW-0131">Cell cycle</keyword>
<comment type="similarity">
    <text evidence="3">Belongs to the cyclin family. Cyclin D subfamily.</text>
</comment>
<evidence type="ECO:0000256" key="7">
    <source>
        <dbReference type="ARBA" id="ARBA00022843"/>
    </source>
</evidence>
<dbReference type="GO" id="GO:0005634">
    <property type="term" value="C:nucleus"/>
    <property type="evidence" value="ECO:0007669"/>
    <property type="project" value="UniProtKB-SubCell"/>
</dbReference>
<dbReference type="InterPro" id="IPR013763">
    <property type="entry name" value="Cyclin-like_dom"/>
</dbReference>
<dbReference type="GO" id="GO:0051301">
    <property type="term" value="P:cell division"/>
    <property type="evidence" value="ECO:0007669"/>
    <property type="project" value="UniProtKB-KW"/>
</dbReference>
<keyword evidence="15" id="KW-1185">Reference proteome</keyword>
<evidence type="ECO:0000256" key="6">
    <source>
        <dbReference type="ARBA" id="ARBA00022618"/>
    </source>
</evidence>
<keyword evidence="9" id="KW-0539">Nucleus</keyword>
<feature type="region of interest" description="Disordered" evidence="12">
    <location>
        <begin position="200"/>
        <end position="289"/>
    </location>
</feature>
<proteinExistence type="inferred from homology"/>
<sequence length="320" mass="36389">MELLCLEKDTVIRARPDPNLLRDDRVLESLLTIEEQFLPRCSYFKCFQKEIQPFMRKMVTTWMLEVCEEQKCEEDVFPLAVNYLDRFLAVVPTKKCHLQLLGAVCMFLASKLKETRPLTAGELCMYTDNSIQPQMLLQWELLVLGKLKWNLAAVMPNDFIEHIVRRLPLPCDKLALIRKHTQTFITLCATDFSFSMHPLHDRHQQHRGGGLRAPAGLRGGVAVAGQPDRTAGQNHQHRGGLSEGVPGADRELYGEQSTGGPTAAEPDPEPGRAQHQGPGAARPVLHPHRRPRRRPVITLYVPLFHENDILHTCFFVVTYY</sequence>
<evidence type="ECO:0000256" key="8">
    <source>
        <dbReference type="ARBA" id="ARBA00023127"/>
    </source>
</evidence>
<dbReference type="SUPFAM" id="SSF47954">
    <property type="entry name" value="Cyclin-like"/>
    <property type="match status" value="2"/>
</dbReference>
<dbReference type="FunFam" id="1.10.472.10:FF:000120">
    <property type="entry name" value="G1/S-specific cyclin-D1"/>
    <property type="match status" value="1"/>
</dbReference>
<keyword evidence="6" id="KW-0132">Cell division</keyword>
<dbReference type="InterPro" id="IPR036915">
    <property type="entry name" value="Cyclin-like_sf"/>
</dbReference>
<keyword evidence="8 11" id="KW-0195">Cyclin</keyword>
<dbReference type="InterPro" id="IPR006671">
    <property type="entry name" value="Cyclin_N"/>
</dbReference>
<dbReference type="EMBL" id="JAINUG010000137">
    <property type="protein sequence ID" value="KAJ8393436.1"/>
    <property type="molecule type" value="Genomic_DNA"/>
</dbReference>
<evidence type="ECO:0000256" key="5">
    <source>
        <dbReference type="ARBA" id="ARBA00022553"/>
    </source>
</evidence>
<feature type="compositionally biased region" description="Low complexity" evidence="12">
    <location>
        <begin position="212"/>
        <end position="225"/>
    </location>
</feature>
<feature type="domain" description="Cyclin-like" evidence="13">
    <location>
        <begin position="61"/>
        <end position="145"/>
    </location>
</feature>
<evidence type="ECO:0000256" key="1">
    <source>
        <dbReference type="ARBA" id="ARBA00004123"/>
    </source>
</evidence>
<dbReference type="PROSITE" id="PS00292">
    <property type="entry name" value="CYCLINS"/>
    <property type="match status" value="1"/>
</dbReference>
<accession>A0AAD7RZV2</accession>
<dbReference type="InterPro" id="IPR039361">
    <property type="entry name" value="Cyclin"/>
</dbReference>
<keyword evidence="5" id="KW-0597">Phosphoprotein</keyword>
<dbReference type="AlphaFoldDB" id="A0AAD7RZV2"/>
<dbReference type="Pfam" id="PF00134">
    <property type="entry name" value="Cyclin_N"/>
    <property type="match status" value="1"/>
</dbReference>
<dbReference type="GO" id="GO:0005737">
    <property type="term" value="C:cytoplasm"/>
    <property type="evidence" value="ECO:0007669"/>
    <property type="project" value="UniProtKB-SubCell"/>
</dbReference>
<dbReference type="InterPro" id="IPR048258">
    <property type="entry name" value="Cyclins_cyclin-box"/>
</dbReference>